<reference evidence="15 16" key="1">
    <citation type="submission" date="2024-03" db="EMBL/GenBank/DDBJ databases">
        <title>Human intestinal bacterial collection.</title>
        <authorList>
            <person name="Pauvert C."/>
            <person name="Hitch T.C.A."/>
            <person name="Clavel T."/>
        </authorList>
    </citation>
    <scope>NUCLEOTIDE SEQUENCE [LARGE SCALE GENOMIC DNA]</scope>
    <source>
        <strain evidence="15 16">CLA-AA-H185</strain>
    </source>
</reference>
<evidence type="ECO:0000256" key="11">
    <source>
        <dbReference type="ARBA" id="ARBA00049515"/>
    </source>
</evidence>
<dbReference type="InterPro" id="IPR012947">
    <property type="entry name" value="tRNA_SAD"/>
</dbReference>
<dbReference type="InterPro" id="IPR047246">
    <property type="entry name" value="ThrRS_anticodon"/>
</dbReference>
<comment type="cofactor">
    <cofactor evidence="12">
        <name>Zn(2+)</name>
        <dbReference type="ChEBI" id="CHEBI:29105"/>
    </cofactor>
    <text evidence="12">Binds 1 zinc ion per subunit.</text>
</comment>
<dbReference type="InterPro" id="IPR002320">
    <property type="entry name" value="Thr-tRNA-ligase_IIa"/>
</dbReference>
<dbReference type="PRINTS" id="PR01047">
    <property type="entry name" value="TRNASYNTHTHR"/>
</dbReference>
<dbReference type="EC" id="6.1.1.3" evidence="12"/>
<dbReference type="Gene3D" id="3.10.20.30">
    <property type="match status" value="1"/>
</dbReference>
<dbReference type="InterPro" id="IPR018163">
    <property type="entry name" value="Thr/Ala-tRNA-synth_IIc_edit"/>
</dbReference>
<dbReference type="InterPro" id="IPR045864">
    <property type="entry name" value="aa-tRNA-synth_II/BPL/LPL"/>
</dbReference>
<feature type="binding site" evidence="12">
    <location>
        <position position="519"/>
    </location>
    <ligand>
        <name>Zn(2+)</name>
        <dbReference type="ChEBI" id="CHEBI:29105"/>
        <note>catalytic</note>
    </ligand>
</feature>
<dbReference type="GO" id="GO:0004829">
    <property type="term" value="F:threonine-tRNA ligase activity"/>
    <property type="evidence" value="ECO:0007669"/>
    <property type="project" value="UniProtKB-EC"/>
</dbReference>
<evidence type="ECO:0000256" key="6">
    <source>
        <dbReference type="ARBA" id="ARBA00022833"/>
    </source>
</evidence>
<feature type="domain" description="Aminoacyl-transfer RNA synthetases class-II family profile" evidence="13">
    <location>
        <begin position="267"/>
        <end position="542"/>
    </location>
</feature>
<comment type="subunit">
    <text evidence="12">Homodimer.</text>
</comment>
<comment type="similarity">
    <text evidence="1 12">Belongs to the class-II aminoacyl-tRNA synthetase family.</text>
</comment>
<dbReference type="SMART" id="SM00863">
    <property type="entry name" value="tRNA_SAD"/>
    <property type="match status" value="1"/>
</dbReference>
<evidence type="ECO:0000259" key="13">
    <source>
        <dbReference type="PROSITE" id="PS50862"/>
    </source>
</evidence>
<dbReference type="SUPFAM" id="SSF55186">
    <property type="entry name" value="ThrRS/AlaRS common domain"/>
    <property type="match status" value="1"/>
</dbReference>
<proteinExistence type="inferred from homology"/>
<dbReference type="Pfam" id="PF02824">
    <property type="entry name" value="TGS"/>
    <property type="match status" value="1"/>
</dbReference>
<evidence type="ECO:0000256" key="9">
    <source>
        <dbReference type="ARBA" id="ARBA00022917"/>
    </source>
</evidence>
<evidence type="ECO:0000256" key="4">
    <source>
        <dbReference type="ARBA" id="ARBA00022598"/>
    </source>
</evidence>
<keyword evidence="12" id="KW-0479">Metal-binding</keyword>
<keyword evidence="7 12" id="KW-0067">ATP-binding</keyword>
<keyword evidence="5 12" id="KW-0547">Nucleotide-binding</keyword>
<feature type="binding site" evidence="12">
    <location>
        <position position="388"/>
    </location>
    <ligand>
        <name>Zn(2+)</name>
        <dbReference type="ChEBI" id="CHEBI:29105"/>
        <note>catalytic</note>
    </ligand>
</feature>
<dbReference type="Pfam" id="PF03129">
    <property type="entry name" value="HGTP_anticodon"/>
    <property type="match status" value="1"/>
</dbReference>
<dbReference type="Gene3D" id="3.30.930.10">
    <property type="entry name" value="Bira Bifunctional Protein, Domain 2"/>
    <property type="match status" value="1"/>
</dbReference>
<dbReference type="Proteomes" id="UP001454489">
    <property type="component" value="Unassembled WGS sequence"/>
</dbReference>
<evidence type="ECO:0000256" key="12">
    <source>
        <dbReference type="HAMAP-Rule" id="MF_00184"/>
    </source>
</evidence>
<evidence type="ECO:0000256" key="1">
    <source>
        <dbReference type="ARBA" id="ARBA00008226"/>
    </source>
</evidence>
<evidence type="ECO:0000256" key="5">
    <source>
        <dbReference type="ARBA" id="ARBA00022741"/>
    </source>
</evidence>
<sequence length="654" mass="75596">MKITLKDGSIKEYAEAMSAYDIARDISEGLARAACAVEINGEVKDLRTVVDSDCEMNILTAKDSEGLRTVRHTCSHVLAEAVKRLFPNAKLAIGPSIDEGFYYDFESEPFSREDLDNLEKEMKKIIKEGNRLEKFTLPREEAIALMKEKEEPYKVELIEDLPEDAEISFYKQGEGFTDLCAGPHLMNTKGIKAYKLISSSMAYWRGDSNKAQLQRIYGTAFATKDELNAYLEHLEDIKKRDHNKLGREMELFTTVDVIGQGLPLIMPKGVRMIQTLQRWIEDLEDNEWGYIRTKTPLMAKSDLYKISGHWDHYKEGMFVLGDESKDKEVFALRPMTCPFQYYVYKNSQHSYRELPLRYSETSTLFRNEDSGEMHGLTRVRQFTITEGHLVVRPDQMVEEFKNCIALARHCLKTLGLEEDVTYHLSKWDPENKEKYIGEPEVWEETQQHMRDMMHELGIEFVEDVGEAAFYGPKIDINAKNVYGKEDTMVTIQWDALLAEQFDMYYIDANGDKIRPYIIHRTSMGCYERTLAWLIEKYAGKFPTWLCPEQVRVLPISDKYEAYAKKVEAELKKNGVYVSVDARSEKIGYKIRESRLAKVPYMLVVGEKEEADGTVSVRSRFAGDEGVKPIAEFVEQICKEIRTKEIRKEEVQEQK</sequence>
<dbReference type="NCBIfam" id="TIGR00418">
    <property type="entry name" value="thrS"/>
    <property type="match status" value="1"/>
</dbReference>
<comment type="catalytic activity">
    <reaction evidence="11 12">
        <text>tRNA(Thr) + L-threonine + ATP = L-threonyl-tRNA(Thr) + AMP + diphosphate + H(+)</text>
        <dbReference type="Rhea" id="RHEA:24624"/>
        <dbReference type="Rhea" id="RHEA-COMP:9670"/>
        <dbReference type="Rhea" id="RHEA-COMP:9704"/>
        <dbReference type="ChEBI" id="CHEBI:15378"/>
        <dbReference type="ChEBI" id="CHEBI:30616"/>
        <dbReference type="ChEBI" id="CHEBI:33019"/>
        <dbReference type="ChEBI" id="CHEBI:57926"/>
        <dbReference type="ChEBI" id="CHEBI:78442"/>
        <dbReference type="ChEBI" id="CHEBI:78534"/>
        <dbReference type="ChEBI" id="CHEBI:456215"/>
        <dbReference type="EC" id="6.1.1.3"/>
    </reaction>
</comment>
<protein>
    <recommendedName>
        <fullName evidence="12">Threonine--tRNA ligase</fullName>
        <ecNumber evidence="12">6.1.1.3</ecNumber>
    </recommendedName>
    <alternativeName>
        <fullName evidence="12">Threonyl-tRNA synthetase</fullName>
        <shortName evidence="12">ThrRS</shortName>
    </alternativeName>
</protein>
<evidence type="ECO:0000259" key="14">
    <source>
        <dbReference type="PROSITE" id="PS51880"/>
    </source>
</evidence>
<organism evidence="15 16">
    <name type="scientific">Maccoyibacter intestinihominis</name>
    <dbReference type="NCBI Taxonomy" id="3133499"/>
    <lineage>
        <taxon>Bacteria</taxon>
        <taxon>Bacillati</taxon>
        <taxon>Bacillota</taxon>
        <taxon>Clostridia</taxon>
        <taxon>Lachnospirales</taxon>
        <taxon>Lachnospiraceae</taxon>
        <taxon>Maccoyibacter</taxon>
    </lineage>
</organism>
<accession>A0ABV1HA36</accession>
<dbReference type="RefSeq" id="WP_353529537.1">
    <property type="nucleotide sequence ID" value="NZ_JBBMEX010000001.1"/>
</dbReference>
<dbReference type="SUPFAM" id="SSF55681">
    <property type="entry name" value="Class II aaRS and biotin synthetases"/>
    <property type="match status" value="1"/>
</dbReference>
<keyword evidence="10 12" id="KW-0030">Aminoacyl-tRNA synthetase</keyword>
<dbReference type="CDD" id="cd01667">
    <property type="entry name" value="TGS_ThrRS"/>
    <property type="match status" value="1"/>
</dbReference>
<dbReference type="InterPro" id="IPR036621">
    <property type="entry name" value="Anticodon-bd_dom_sf"/>
</dbReference>
<comment type="caution">
    <text evidence="12">Lacks conserved residue(s) required for the propagation of feature annotation.</text>
</comment>
<dbReference type="InterPro" id="IPR012675">
    <property type="entry name" value="Beta-grasp_dom_sf"/>
</dbReference>
<dbReference type="Gene3D" id="3.40.50.800">
    <property type="entry name" value="Anticodon-binding domain"/>
    <property type="match status" value="1"/>
</dbReference>
<dbReference type="Gene3D" id="3.30.980.10">
    <property type="entry name" value="Threonyl-trna Synthetase, Chain A, domain 2"/>
    <property type="match status" value="1"/>
</dbReference>
<dbReference type="InterPro" id="IPR004095">
    <property type="entry name" value="TGS"/>
</dbReference>
<keyword evidence="2 12" id="KW-0963">Cytoplasm</keyword>
<keyword evidence="3 12" id="KW-0820">tRNA-binding</keyword>
<keyword evidence="9 12" id="KW-0648">Protein biosynthesis</keyword>
<feature type="binding site" evidence="12">
    <location>
        <position position="337"/>
    </location>
    <ligand>
        <name>Zn(2+)</name>
        <dbReference type="ChEBI" id="CHEBI:29105"/>
        <note>catalytic</note>
    </ligand>
</feature>
<dbReference type="PROSITE" id="PS51880">
    <property type="entry name" value="TGS"/>
    <property type="match status" value="1"/>
</dbReference>
<dbReference type="SUPFAM" id="SSF52954">
    <property type="entry name" value="Class II aaRS ABD-related"/>
    <property type="match status" value="1"/>
</dbReference>
<evidence type="ECO:0000256" key="7">
    <source>
        <dbReference type="ARBA" id="ARBA00022840"/>
    </source>
</evidence>
<dbReference type="InterPro" id="IPR004154">
    <property type="entry name" value="Anticodon-bd"/>
</dbReference>
<evidence type="ECO:0000313" key="15">
    <source>
        <dbReference type="EMBL" id="MEQ2556578.1"/>
    </source>
</evidence>
<dbReference type="InterPro" id="IPR002314">
    <property type="entry name" value="aa-tRNA-synt_IIb"/>
</dbReference>
<dbReference type="InterPro" id="IPR006195">
    <property type="entry name" value="aa-tRNA-synth_II"/>
</dbReference>
<dbReference type="EMBL" id="JBBMEX010000001">
    <property type="protein sequence ID" value="MEQ2556578.1"/>
    <property type="molecule type" value="Genomic_DNA"/>
</dbReference>
<dbReference type="PANTHER" id="PTHR11451:SF44">
    <property type="entry name" value="THREONINE--TRNA LIGASE, CHLOROPLASTIC_MITOCHONDRIAL 2"/>
    <property type="match status" value="1"/>
</dbReference>
<dbReference type="PANTHER" id="PTHR11451">
    <property type="entry name" value="THREONINE-TRNA LIGASE"/>
    <property type="match status" value="1"/>
</dbReference>
<evidence type="ECO:0000256" key="3">
    <source>
        <dbReference type="ARBA" id="ARBA00022555"/>
    </source>
</evidence>
<dbReference type="CDD" id="cd00860">
    <property type="entry name" value="ThrRS_anticodon"/>
    <property type="match status" value="1"/>
</dbReference>
<evidence type="ECO:0000256" key="2">
    <source>
        <dbReference type="ARBA" id="ARBA00022490"/>
    </source>
</evidence>
<evidence type="ECO:0000313" key="16">
    <source>
        <dbReference type="Proteomes" id="UP001454489"/>
    </source>
</evidence>
<dbReference type="Gene3D" id="3.30.54.20">
    <property type="match status" value="1"/>
</dbReference>
<comment type="caution">
    <text evidence="15">The sequence shown here is derived from an EMBL/GenBank/DDBJ whole genome shotgun (WGS) entry which is preliminary data.</text>
</comment>
<dbReference type="SUPFAM" id="SSF81271">
    <property type="entry name" value="TGS-like"/>
    <property type="match status" value="1"/>
</dbReference>
<evidence type="ECO:0000256" key="10">
    <source>
        <dbReference type="ARBA" id="ARBA00023146"/>
    </source>
</evidence>
<gene>
    <name evidence="12 15" type="primary">thrS</name>
    <name evidence="15" type="ORF">WMO43_01610</name>
</gene>
<keyword evidence="6 12" id="KW-0862">Zinc</keyword>
<name>A0ABV1HA36_9FIRM</name>
<dbReference type="Pfam" id="PF07973">
    <property type="entry name" value="tRNA_SAD"/>
    <property type="match status" value="1"/>
</dbReference>
<keyword evidence="16" id="KW-1185">Reference proteome</keyword>
<keyword evidence="8 12" id="KW-0694">RNA-binding</keyword>
<dbReference type="Pfam" id="PF00587">
    <property type="entry name" value="tRNA-synt_2b"/>
    <property type="match status" value="1"/>
</dbReference>
<evidence type="ECO:0000256" key="8">
    <source>
        <dbReference type="ARBA" id="ARBA00022884"/>
    </source>
</evidence>
<comment type="subcellular location">
    <subcellularLocation>
        <location evidence="12">Cytoplasm</location>
    </subcellularLocation>
</comment>
<dbReference type="PROSITE" id="PS50862">
    <property type="entry name" value="AA_TRNA_LIGASE_II"/>
    <property type="match status" value="1"/>
</dbReference>
<keyword evidence="4 12" id="KW-0436">Ligase</keyword>
<dbReference type="InterPro" id="IPR012676">
    <property type="entry name" value="TGS-like"/>
</dbReference>
<feature type="domain" description="TGS" evidence="14">
    <location>
        <begin position="1"/>
        <end position="60"/>
    </location>
</feature>
<dbReference type="HAMAP" id="MF_00184">
    <property type="entry name" value="Thr_tRNA_synth"/>
    <property type="match status" value="1"/>
</dbReference>